<feature type="compositionally biased region" description="Gly residues" evidence="17">
    <location>
        <begin position="30"/>
        <end position="57"/>
    </location>
</feature>
<feature type="domain" description="Histone deacetylase glutamine rich N-terminal" evidence="19">
    <location>
        <begin position="75"/>
        <end position="163"/>
    </location>
</feature>
<keyword evidence="10 12" id="KW-0804">Transcription</keyword>
<dbReference type="Pfam" id="PF12203">
    <property type="entry name" value="HDAC4_Gln"/>
    <property type="match status" value="1"/>
</dbReference>
<evidence type="ECO:0000256" key="16">
    <source>
        <dbReference type="SAM" id="Coils"/>
    </source>
</evidence>
<comment type="subcellular location">
    <subcellularLocation>
        <location evidence="1 12">Nucleus</location>
    </subcellularLocation>
</comment>
<feature type="site" description="Contributes to catalysis" evidence="15">
    <location>
        <position position="978"/>
    </location>
</feature>
<organism evidence="20 21">
    <name type="scientific">Parambassis ranga</name>
    <name type="common">Indian glassy fish</name>
    <dbReference type="NCBI Taxonomy" id="210632"/>
    <lineage>
        <taxon>Eukaryota</taxon>
        <taxon>Metazoa</taxon>
        <taxon>Chordata</taxon>
        <taxon>Craniata</taxon>
        <taxon>Vertebrata</taxon>
        <taxon>Euteleostomi</taxon>
        <taxon>Actinopterygii</taxon>
        <taxon>Neopterygii</taxon>
        <taxon>Teleostei</taxon>
        <taxon>Neoteleostei</taxon>
        <taxon>Acanthomorphata</taxon>
        <taxon>Ovalentaria</taxon>
        <taxon>Ambassidae</taxon>
        <taxon>Parambassis</taxon>
    </lineage>
</organism>
<keyword evidence="20" id="KW-1185">Reference proteome</keyword>
<evidence type="ECO:0000256" key="2">
    <source>
        <dbReference type="ARBA" id="ARBA00007738"/>
    </source>
</evidence>
<feature type="binding site" evidence="14">
    <location>
        <position position="670"/>
    </location>
    <ligand>
        <name>Zn(2+)</name>
        <dbReference type="ChEBI" id="CHEBI:29105"/>
    </ligand>
</feature>
<evidence type="ECO:0000256" key="4">
    <source>
        <dbReference type="ARBA" id="ARBA00022491"/>
    </source>
</evidence>
<evidence type="ECO:0000256" key="5">
    <source>
        <dbReference type="ARBA" id="ARBA00022723"/>
    </source>
</evidence>
<evidence type="ECO:0000256" key="6">
    <source>
        <dbReference type="ARBA" id="ARBA00022801"/>
    </source>
</evidence>
<feature type="compositionally biased region" description="Basic and acidic residues" evidence="17">
    <location>
        <begin position="244"/>
        <end position="255"/>
    </location>
</feature>
<evidence type="ECO:0000259" key="18">
    <source>
        <dbReference type="Pfam" id="PF00850"/>
    </source>
</evidence>
<proteinExistence type="inferred from homology"/>
<feature type="compositionally biased region" description="Polar residues" evidence="17">
    <location>
        <begin position="213"/>
        <end position="228"/>
    </location>
</feature>
<keyword evidence="16" id="KW-0175">Coiled coil</keyword>
<dbReference type="CDD" id="cd10164">
    <property type="entry name" value="ClassIIa_HDAC5_Gln-rich-N"/>
    <property type="match status" value="1"/>
</dbReference>
<comment type="function">
    <text evidence="12">Responsible for the deacetylation of lysine residues on the N-terminal part of the core histones (H2A, H2B, H3 and H4). Histone deacetylation gives a tag for epigenetic repression and plays an important role in transcriptional regulation, cell cycle progression and developmental events.</text>
</comment>
<feature type="coiled-coil region" evidence="16">
    <location>
        <begin position="118"/>
        <end position="176"/>
    </location>
</feature>
<feature type="binding site" evidence="14">
    <location>
        <position position="676"/>
    </location>
    <ligand>
        <name>Zn(2+)</name>
        <dbReference type="ChEBI" id="CHEBI:29105"/>
    </ligand>
</feature>
<dbReference type="CTD" id="10014"/>
<feature type="compositionally biased region" description="Basic and acidic residues" evidence="17">
    <location>
        <begin position="554"/>
        <end position="588"/>
    </location>
</feature>
<feature type="domain" description="Histone deacetylase" evidence="18">
    <location>
        <begin position="676"/>
        <end position="994"/>
    </location>
</feature>
<comment type="catalytic activity">
    <reaction evidence="12">
        <text>N(6)-acetyl-L-lysyl-[histone] + H2O = L-lysyl-[histone] + acetate</text>
        <dbReference type="Rhea" id="RHEA:58196"/>
        <dbReference type="Rhea" id="RHEA-COMP:9845"/>
        <dbReference type="Rhea" id="RHEA-COMP:11338"/>
        <dbReference type="ChEBI" id="CHEBI:15377"/>
        <dbReference type="ChEBI" id="CHEBI:29969"/>
        <dbReference type="ChEBI" id="CHEBI:30089"/>
        <dbReference type="ChEBI" id="CHEBI:61930"/>
        <dbReference type="EC" id="3.5.1.98"/>
    </reaction>
</comment>
<dbReference type="EC" id="3.5.1.98" evidence="3 12"/>
<feature type="binding site" evidence="14">
    <location>
        <position position="753"/>
    </location>
    <ligand>
        <name>Zn(2+)</name>
        <dbReference type="ChEBI" id="CHEBI:29105"/>
    </ligand>
</feature>
<dbReference type="PIRSF" id="PIRSF037911">
    <property type="entry name" value="HDAC_II_euk"/>
    <property type="match status" value="1"/>
</dbReference>
<evidence type="ECO:0000256" key="14">
    <source>
        <dbReference type="PIRSR" id="PIRSR037911-2"/>
    </source>
</evidence>
<feature type="compositionally biased region" description="Acidic residues" evidence="17">
    <location>
        <begin position="531"/>
        <end position="547"/>
    </location>
</feature>
<keyword evidence="6 12" id="KW-0378">Hydrolase</keyword>
<dbReference type="GO" id="GO:0046872">
    <property type="term" value="F:metal ion binding"/>
    <property type="evidence" value="ECO:0007669"/>
    <property type="project" value="UniProtKB-KW"/>
</dbReference>
<evidence type="ECO:0000313" key="21">
    <source>
        <dbReference type="RefSeq" id="XP_028267289.1"/>
    </source>
</evidence>
<sequence>MNSSHPSVVEVKNSLPSGMQSPVGTASEQRGGGGGGGGGGGEGGGGPGEGPGGGGGPVDLRTESRVGSLSGGPSVDTTLREQQLQQELVLLKQQQELQKQLLFAEFQKKHEVLTRQHEAQLQEHLKQQQELLAAKRQQELEQKRKLEQQRHEEQEKQRLEQQLLLLRNKEKGKESAIASTEVKLKLQEFLLSKKEPGPGGLNHSFSPKCWGAQHTSLEQSSPPQSNTPGTPPSYKLPPLLGNYEGKDDFPLRKTVSEPNLKVRSRLKQKVAERRSSPLLRRKDGTIISTFKKRAIEISVSSLCNSAPGSGPSSPNSSNTAIANGNTGSVPNIQTELRSLHQTLGADGTLSPLSLYTSPSLPNISLGLPANTHITTPQKLSTQSEAERQAMQSLRGGGALTGKFLSTSSLPAGVGHDVEAPPPSSHSAHSSLLQHVLLLEQARQQTAMLVPMYSQSPLVTAERGVSSGMRTVNKLPRHRPLARTQSAPLPQSPQALQQLVVQQQHQHFLEKHYKMLSKGAELPRPPPTHPEETEEELTETNDMQEDDVGPGLYRLQKEGSDDSTHSSERLSVHVKGEEERGSIHVKGESTESELDEEEEDDDVIQLREGDEEEKGSYTQALQQLGVFQSSLPHRPLGRAQSSPAATVNPIKHLFTTGLVYDNLMLKHQCVCGNAHIHPEHAGRVQSIWSRLQETGLLSRCERIRGRKASLDEIQSVHSEFHTLLYGTSPLNRHKLDHKKLLGPISQKMYAVLPCGGIGVDSDTVWNEMHSSAAVRMAVGSVIELAFRVAAGELKNGFAIVRPPGHHAEESTAMGFCFFNSVAITAKLLQQKLGVGKILIVDWDIHHGNGTQQAFYSDPNVLYISLHRYDDGNFFPGSGAPEEVGSGAGLGFNVNIAWTGGVEPPMGDVEYLTAFRTVVMPIAQQFSPDVVLVSAGFDAVEGHQSPLGGYNVSAKCFGQLTQLLMGLAGGRVVMALEGGHDLTAICDASEACVSALLGDPCDSMFQWPQEKPCPKACSSLERVIEIQSKHWSCLQGLSQSSIHSLLDGPLGAQGQSEKDEAETVSAMASLSVDVEQPGSVPDDTETSRSTEEPMEEEPVL</sequence>
<feature type="region of interest" description="Disordered" evidence="17">
    <location>
        <begin position="1046"/>
        <end position="1098"/>
    </location>
</feature>
<feature type="region of interest" description="Disordered" evidence="17">
    <location>
        <begin position="518"/>
        <end position="601"/>
    </location>
</feature>
<dbReference type="InterPro" id="IPR037138">
    <property type="entry name" value="His_deacetylse_dom_sf"/>
</dbReference>
<dbReference type="PRINTS" id="PR01270">
    <property type="entry name" value="HDASUPER"/>
</dbReference>
<dbReference type="PANTHER" id="PTHR45364:SF12">
    <property type="entry name" value="HISTONE DEACETYLASE"/>
    <property type="match status" value="1"/>
</dbReference>
<dbReference type="GO" id="GO:0005634">
    <property type="term" value="C:nucleus"/>
    <property type="evidence" value="ECO:0007669"/>
    <property type="project" value="UniProtKB-SubCell"/>
</dbReference>
<evidence type="ECO:0000256" key="13">
    <source>
        <dbReference type="PIRSR" id="PIRSR037911-1"/>
    </source>
</evidence>
<gene>
    <name evidence="21" type="primary">hdac5</name>
</gene>
<dbReference type="FunFam" id="3.40.800.20:FF:000002">
    <property type="entry name" value="Histone deacetylase"/>
    <property type="match status" value="1"/>
</dbReference>
<evidence type="ECO:0000256" key="12">
    <source>
        <dbReference type="PIRNR" id="PIRNR037911"/>
    </source>
</evidence>
<evidence type="ECO:0000256" key="11">
    <source>
        <dbReference type="ARBA" id="ARBA00023242"/>
    </source>
</evidence>
<evidence type="ECO:0000256" key="8">
    <source>
        <dbReference type="ARBA" id="ARBA00022853"/>
    </source>
</evidence>
<dbReference type="PANTHER" id="PTHR45364">
    <property type="entry name" value="HISTONE DEACETYLASE 9-RELATED"/>
    <property type="match status" value="1"/>
</dbReference>
<keyword evidence="5 14" id="KW-0479">Metal-binding</keyword>
<dbReference type="InterPro" id="IPR023696">
    <property type="entry name" value="Ureohydrolase_dom_sf"/>
</dbReference>
<dbReference type="InterPro" id="IPR000286">
    <property type="entry name" value="HDACs"/>
</dbReference>
<evidence type="ECO:0000256" key="17">
    <source>
        <dbReference type="SAM" id="MobiDB-lite"/>
    </source>
</evidence>
<dbReference type="InterPro" id="IPR024643">
    <property type="entry name" value="Hist_deacetylase_Gln_rich_N"/>
</dbReference>
<dbReference type="GO" id="GO:0000122">
    <property type="term" value="P:negative regulation of transcription by RNA polymerase II"/>
    <property type="evidence" value="ECO:0007669"/>
    <property type="project" value="InterPro"/>
</dbReference>
<dbReference type="Gene3D" id="3.40.800.20">
    <property type="entry name" value="Histone deacetylase domain"/>
    <property type="match status" value="1"/>
</dbReference>
<dbReference type="GO" id="GO:0141221">
    <property type="term" value="F:histone deacetylase activity, hydrolytic mechanism"/>
    <property type="evidence" value="ECO:0007669"/>
    <property type="project" value="UniProtKB-EC"/>
</dbReference>
<dbReference type="InterPro" id="IPR023801">
    <property type="entry name" value="His_deacetylse_dom"/>
</dbReference>
<feature type="compositionally biased region" description="Acidic residues" evidence="17">
    <location>
        <begin position="589"/>
        <end position="601"/>
    </location>
</feature>
<evidence type="ECO:0000256" key="10">
    <source>
        <dbReference type="ARBA" id="ARBA00023163"/>
    </source>
</evidence>
<keyword evidence="11" id="KW-0539">Nucleus</keyword>
<keyword evidence="9 12" id="KW-0805">Transcription regulation</keyword>
<feature type="region of interest" description="Disordered" evidence="17">
    <location>
        <begin position="303"/>
        <end position="329"/>
    </location>
</feature>
<dbReference type="Proteomes" id="UP000515145">
    <property type="component" value="Chromosome 8"/>
</dbReference>
<dbReference type="InterPro" id="IPR046949">
    <property type="entry name" value="HDAC4/5/7/9"/>
</dbReference>
<feature type="region of interest" description="Disordered" evidence="17">
    <location>
        <begin position="195"/>
        <end position="256"/>
    </location>
</feature>
<feature type="region of interest" description="Disordered" evidence="17">
    <location>
        <begin position="1"/>
        <end position="79"/>
    </location>
</feature>
<evidence type="ECO:0000256" key="15">
    <source>
        <dbReference type="PIRSR" id="PIRSR037911-3"/>
    </source>
</evidence>
<keyword evidence="8 12" id="KW-0156">Chromatin regulator</keyword>
<protein>
    <recommendedName>
        <fullName evidence="3 12">Histone deacetylase</fullName>
        <ecNumber evidence="3 12">3.5.1.98</ecNumber>
    </recommendedName>
</protein>
<feature type="binding site" evidence="14">
    <location>
        <position position="668"/>
    </location>
    <ligand>
        <name>Zn(2+)</name>
        <dbReference type="ChEBI" id="CHEBI:29105"/>
    </ligand>
</feature>
<evidence type="ECO:0000256" key="7">
    <source>
        <dbReference type="ARBA" id="ARBA00022833"/>
    </source>
</evidence>
<evidence type="ECO:0000256" key="9">
    <source>
        <dbReference type="ARBA" id="ARBA00023015"/>
    </source>
</evidence>
<dbReference type="RefSeq" id="XP_028267289.1">
    <property type="nucleotide sequence ID" value="XM_028411488.1"/>
</dbReference>
<accession>A0A6P7IWX1</accession>
<dbReference type="SUPFAM" id="SSF52768">
    <property type="entry name" value="Arginase/deacetylase"/>
    <property type="match status" value="1"/>
</dbReference>
<feature type="active site" evidence="13">
    <location>
        <position position="805"/>
    </location>
</feature>
<feature type="compositionally biased region" description="Polar residues" evidence="17">
    <location>
        <begin position="319"/>
        <end position="329"/>
    </location>
</feature>
<evidence type="ECO:0000313" key="20">
    <source>
        <dbReference type="Proteomes" id="UP000515145"/>
    </source>
</evidence>
<name>A0A6P7IWX1_9TELE</name>
<feature type="compositionally biased region" description="Low complexity" evidence="17">
    <location>
        <begin position="304"/>
        <end position="318"/>
    </location>
</feature>
<reference evidence="21" key="1">
    <citation type="submission" date="2025-08" db="UniProtKB">
        <authorList>
            <consortium name="RefSeq"/>
        </authorList>
    </citation>
    <scope>IDENTIFICATION</scope>
</reference>
<feature type="compositionally biased region" description="Polar residues" evidence="17">
    <location>
        <begin position="14"/>
        <end position="28"/>
    </location>
</feature>
<keyword evidence="4 12" id="KW-0678">Repressor</keyword>
<keyword evidence="7 14" id="KW-0862">Zinc</keyword>
<dbReference type="GeneID" id="114439510"/>
<evidence type="ECO:0000259" key="19">
    <source>
        <dbReference type="Pfam" id="PF12203"/>
    </source>
</evidence>
<dbReference type="Pfam" id="PF00850">
    <property type="entry name" value="Hist_deacetyl"/>
    <property type="match status" value="1"/>
</dbReference>
<evidence type="ECO:0000256" key="1">
    <source>
        <dbReference type="ARBA" id="ARBA00004123"/>
    </source>
</evidence>
<comment type="similarity">
    <text evidence="2 12">Belongs to the histone deacetylase family. HD type 2 subfamily.</text>
</comment>
<dbReference type="Gene3D" id="6.10.250.1550">
    <property type="match status" value="1"/>
</dbReference>
<dbReference type="AlphaFoldDB" id="A0A6P7IWX1"/>
<evidence type="ECO:0000256" key="3">
    <source>
        <dbReference type="ARBA" id="ARBA00012111"/>
    </source>
</evidence>